<dbReference type="PANTHER" id="PTHR11575">
    <property type="entry name" value="5'-NUCLEOTIDASE-RELATED"/>
    <property type="match status" value="1"/>
</dbReference>
<dbReference type="GO" id="GO:0008253">
    <property type="term" value="F:5'-nucleotidase activity"/>
    <property type="evidence" value="ECO:0007669"/>
    <property type="project" value="TreeGrafter"/>
</dbReference>
<dbReference type="EMBL" id="CP019344">
    <property type="protein sequence ID" value="ARN77834.1"/>
    <property type="molecule type" value="Genomic_DNA"/>
</dbReference>
<dbReference type="GO" id="GO:0008768">
    <property type="term" value="F:UDP-sugar diphosphatase activity"/>
    <property type="evidence" value="ECO:0007669"/>
    <property type="project" value="TreeGrafter"/>
</dbReference>
<dbReference type="Proteomes" id="UP000193431">
    <property type="component" value="Chromosome"/>
</dbReference>
<gene>
    <name evidence="2" type="ORF">BST97_07365</name>
</gene>
<dbReference type="RefSeq" id="WP_085766632.1">
    <property type="nucleotide sequence ID" value="NZ_CP019344.1"/>
</dbReference>
<proteinExistence type="predicted"/>
<accession>A0A1W6MJP4</accession>
<dbReference type="AlphaFoldDB" id="A0A1W6MJP4"/>
<dbReference type="PRINTS" id="PR01607">
    <property type="entry name" value="APYRASEFAMLY"/>
</dbReference>
<dbReference type="GO" id="GO:0030288">
    <property type="term" value="C:outer membrane-bounded periplasmic space"/>
    <property type="evidence" value="ECO:0007669"/>
    <property type="project" value="TreeGrafter"/>
</dbReference>
<dbReference type="GO" id="GO:0009166">
    <property type="term" value="P:nucleotide catabolic process"/>
    <property type="evidence" value="ECO:0007669"/>
    <property type="project" value="InterPro"/>
</dbReference>
<dbReference type="SUPFAM" id="SSF55816">
    <property type="entry name" value="5'-nucleotidase (syn. UDP-sugar hydrolase), C-terminal domain"/>
    <property type="match status" value="1"/>
</dbReference>
<dbReference type="OrthoDB" id="4762412at2"/>
<protein>
    <recommendedName>
        <fullName evidence="1">5'-Nucleotidase C-terminal domain-containing protein</fullName>
    </recommendedName>
</protein>
<dbReference type="InterPro" id="IPR006179">
    <property type="entry name" value="5_nucleotidase/apyrase"/>
</dbReference>
<dbReference type="InterPro" id="IPR008334">
    <property type="entry name" value="5'-Nucleotdase_C"/>
</dbReference>
<keyword evidence="3" id="KW-1185">Reference proteome</keyword>
<evidence type="ECO:0000313" key="2">
    <source>
        <dbReference type="EMBL" id="ARN77834.1"/>
    </source>
</evidence>
<dbReference type="Gene3D" id="3.90.780.10">
    <property type="entry name" value="5'-Nucleotidase, C-terminal domain"/>
    <property type="match status" value="1"/>
</dbReference>
<reference evidence="2 3" key="1">
    <citation type="submission" date="2016-11" db="EMBL/GenBank/DDBJ databases">
        <title>Trade-off between light-utilization and light-protection in marine flavobacteria.</title>
        <authorList>
            <person name="Kumagai Y."/>
        </authorList>
    </citation>
    <scope>NUCLEOTIDE SEQUENCE [LARGE SCALE GENOMIC DNA]</scope>
    <source>
        <strain evidence="2 3">JCM 13191</strain>
    </source>
</reference>
<evidence type="ECO:0000259" key="1">
    <source>
        <dbReference type="Pfam" id="PF02872"/>
    </source>
</evidence>
<feature type="domain" description="5'-Nucleotidase C-terminal" evidence="1">
    <location>
        <begin position="89"/>
        <end position="230"/>
    </location>
</feature>
<organism evidence="2 3">
    <name type="scientific">Nonlabens spongiae</name>
    <dbReference type="NCBI Taxonomy" id="331648"/>
    <lineage>
        <taxon>Bacteria</taxon>
        <taxon>Pseudomonadati</taxon>
        <taxon>Bacteroidota</taxon>
        <taxon>Flavobacteriia</taxon>
        <taxon>Flavobacteriales</taxon>
        <taxon>Flavobacteriaceae</taxon>
        <taxon>Nonlabens</taxon>
    </lineage>
</organism>
<evidence type="ECO:0000313" key="3">
    <source>
        <dbReference type="Proteomes" id="UP000193431"/>
    </source>
</evidence>
<dbReference type="Pfam" id="PF02872">
    <property type="entry name" value="5_nucleotid_C"/>
    <property type="match status" value="1"/>
</dbReference>
<dbReference type="InterPro" id="IPR036907">
    <property type="entry name" value="5'-Nucleotdase_C_sf"/>
</dbReference>
<dbReference type="PANTHER" id="PTHR11575:SF24">
    <property type="entry name" value="5'-NUCLEOTIDASE"/>
    <property type="match status" value="1"/>
</dbReference>
<sequence length="269" mass="30489">MSKYSERRFLRVSAFAKASSLLAILLFLHSCKTEKTTENYSLTKATASQTTIDESLGSVDSIEQFIAPYKKNLSAQMDSVLSYNPKLMHKNDYELNTPIGNFFAETVRVQADPVFKSRTGKSFDMALLNHGGIRAALPQGQITMRNAYEIMPFENQIVVAELDGSQMNRLVNYLVERERAHPFEGLKIALDKNGKLKSALIKGEPINSQHTYYVATTDYLFNGGDNMSFFEGAKMTDLDYKLRNAIIDYLRKTDTLNFEHDDRFTKSTL</sequence>
<name>A0A1W6MJP4_9FLAO</name>
<dbReference type="STRING" id="331648.BST97_07365"/>